<dbReference type="Proteomes" id="UP000184164">
    <property type="component" value="Unassembled WGS sequence"/>
</dbReference>
<comment type="catalytic activity">
    <reaction evidence="1">
        <text>Hydrolyzes the link between N-acetylmuramoyl residues and L-amino acid residues in certain cell-wall glycopeptides.</text>
        <dbReference type="EC" id="3.5.1.28"/>
    </reaction>
</comment>
<keyword evidence="7" id="KW-1185">Reference proteome</keyword>
<dbReference type="GO" id="GO:0009253">
    <property type="term" value="P:peptidoglycan catabolic process"/>
    <property type="evidence" value="ECO:0007669"/>
    <property type="project" value="InterPro"/>
</dbReference>
<dbReference type="EMBL" id="FQUM01000002">
    <property type="protein sequence ID" value="SHE66099.1"/>
    <property type="molecule type" value="Genomic_DNA"/>
</dbReference>
<dbReference type="InterPro" id="IPR050695">
    <property type="entry name" value="N-acetylmuramoyl_amidase_3"/>
</dbReference>
<dbReference type="PANTHER" id="PTHR30404">
    <property type="entry name" value="N-ACETYLMURAMOYL-L-ALANINE AMIDASE"/>
    <property type="match status" value="1"/>
</dbReference>
<evidence type="ECO:0000256" key="2">
    <source>
        <dbReference type="ARBA" id="ARBA00011901"/>
    </source>
</evidence>
<evidence type="ECO:0000256" key="3">
    <source>
        <dbReference type="ARBA" id="ARBA00022801"/>
    </source>
</evidence>
<keyword evidence="3" id="KW-0378">Hydrolase</keyword>
<dbReference type="SUPFAM" id="SSF53187">
    <property type="entry name" value="Zn-dependent exopeptidases"/>
    <property type="match status" value="1"/>
</dbReference>
<dbReference type="FunFam" id="3.40.630.40:FF:000005">
    <property type="entry name" value="N-acetylmuramoyl-L-alanine amidase (AmiA)"/>
    <property type="match status" value="1"/>
</dbReference>
<dbReference type="PANTHER" id="PTHR30404:SF0">
    <property type="entry name" value="N-ACETYLMURAMOYL-L-ALANINE AMIDASE AMIC"/>
    <property type="match status" value="1"/>
</dbReference>
<reference evidence="7" key="1">
    <citation type="submission" date="2016-11" db="EMBL/GenBank/DDBJ databases">
        <authorList>
            <person name="Varghese N."/>
            <person name="Submissions S."/>
        </authorList>
    </citation>
    <scope>NUCLEOTIDE SEQUENCE [LARGE SCALE GENOMIC DNA]</scope>
    <source>
        <strain evidence="7">DSM 26910</strain>
    </source>
</reference>
<dbReference type="CDD" id="cd02696">
    <property type="entry name" value="MurNAc-LAA"/>
    <property type="match status" value="1"/>
</dbReference>
<evidence type="ECO:0000313" key="7">
    <source>
        <dbReference type="Proteomes" id="UP000184164"/>
    </source>
</evidence>
<accession>A0A1M4VAW6</accession>
<feature type="compositionally biased region" description="Low complexity" evidence="4">
    <location>
        <begin position="296"/>
        <end position="307"/>
    </location>
</feature>
<dbReference type="InterPro" id="IPR002508">
    <property type="entry name" value="MurNAc-LAA_cat"/>
</dbReference>
<feature type="region of interest" description="Disordered" evidence="4">
    <location>
        <begin position="290"/>
        <end position="310"/>
    </location>
</feature>
<evidence type="ECO:0000259" key="5">
    <source>
        <dbReference type="SMART" id="SM00646"/>
    </source>
</evidence>
<dbReference type="Pfam" id="PF01520">
    <property type="entry name" value="Amidase_3"/>
    <property type="match status" value="1"/>
</dbReference>
<dbReference type="InterPro" id="IPR007730">
    <property type="entry name" value="SPOR-like_dom"/>
</dbReference>
<dbReference type="Pfam" id="PF05036">
    <property type="entry name" value="SPOR"/>
    <property type="match status" value="1"/>
</dbReference>
<dbReference type="STRING" id="1484053.SAMN05444274_10246"/>
<dbReference type="EC" id="3.5.1.28" evidence="2"/>
<proteinExistence type="predicted"/>
<organism evidence="6 7">
    <name type="scientific">Mariniphaga anaerophila</name>
    <dbReference type="NCBI Taxonomy" id="1484053"/>
    <lineage>
        <taxon>Bacteria</taxon>
        <taxon>Pseudomonadati</taxon>
        <taxon>Bacteroidota</taxon>
        <taxon>Bacteroidia</taxon>
        <taxon>Marinilabiliales</taxon>
        <taxon>Prolixibacteraceae</taxon>
        <taxon>Mariniphaga</taxon>
    </lineage>
</organism>
<dbReference type="Gene3D" id="3.40.630.40">
    <property type="entry name" value="Zn-dependent exopeptidases"/>
    <property type="match status" value="1"/>
</dbReference>
<name>A0A1M4VAW6_9BACT</name>
<protein>
    <recommendedName>
        <fullName evidence="2">N-acetylmuramoyl-L-alanine amidase</fullName>
        <ecNumber evidence="2">3.5.1.28</ecNumber>
    </recommendedName>
</protein>
<dbReference type="GO" id="GO:0042834">
    <property type="term" value="F:peptidoglycan binding"/>
    <property type="evidence" value="ECO:0007669"/>
    <property type="project" value="InterPro"/>
</dbReference>
<evidence type="ECO:0000256" key="4">
    <source>
        <dbReference type="SAM" id="MobiDB-lite"/>
    </source>
</evidence>
<evidence type="ECO:0000313" key="6">
    <source>
        <dbReference type="EMBL" id="SHE66099.1"/>
    </source>
</evidence>
<sequence>MQNNSNISIFASETGNNMKKRKKYTWLLLLFTSYWILGSIAAHAKPGGPGSTIKTVVIDPGHGGKDSGAAYGNAKEKDIVLDIALKLGNYIQASFPDVNVIYTRNRDVFVPLYRRAAIANKNSADLFISIHVNAVARGVVQGTETYILGQHRTEDNLEVAKKENAVILLEDDYHTTYEGFDPNSSESYIMFELVQDEYMEQSAMLASAVQDQFRIHAKRIDRSVKQAGFLVLRQTTMPSVLIETGFLNHPAERQFLQSKSGQEHLASAIFKAFKEYKKKVEARSSFNMVTETSGRNSPISNNSPDNNVETTSQNSTNIYFSVQIASLSNNVEPSAKNFKGEHNVFMQKKGKTYRYFCGRFNDVQQAREEQKRLKKKYSGAFVVAFENDNLVPVETVVRKL</sequence>
<dbReference type="GO" id="GO:0008745">
    <property type="term" value="F:N-acetylmuramoyl-L-alanine amidase activity"/>
    <property type="evidence" value="ECO:0007669"/>
    <property type="project" value="UniProtKB-EC"/>
</dbReference>
<dbReference type="GO" id="GO:0030288">
    <property type="term" value="C:outer membrane-bounded periplasmic space"/>
    <property type="evidence" value="ECO:0007669"/>
    <property type="project" value="TreeGrafter"/>
</dbReference>
<evidence type="ECO:0000256" key="1">
    <source>
        <dbReference type="ARBA" id="ARBA00001561"/>
    </source>
</evidence>
<dbReference type="SMART" id="SM00646">
    <property type="entry name" value="Ami_3"/>
    <property type="match status" value="1"/>
</dbReference>
<gene>
    <name evidence="6" type="ORF">SAMN05444274_10246</name>
</gene>
<feature type="domain" description="MurNAc-LAA" evidence="5">
    <location>
        <begin position="116"/>
        <end position="274"/>
    </location>
</feature>
<dbReference type="AlphaFoldDB" id="A0A1M4VAW6"/>